<dbReference type="PROSITE" id="PS51176">
    <property type="entry name" value="PDH_ADH"/>
    <property type="match status" value="1"/>
</dbReference>
<dbReference type="Gene3D" id="3.40.50.720">
    <property type="entry name" value="NAD(P)-binding Rossmann-like Domain"/>
    <property type="match status" value="1"/>
</dbReference>
<dbReference type="GO" id="GO:0006571">
    <property type="term" value="P:tyrosine biosynthetic process"/>
    <property type="evidence" value="ECO:0007669"/>
    <property type="project" value="InterPro"/>
</dbReference>
<evidence type="ECO:0000313" key="4">
    <source>
        <dbReference type="Proteomes" id="UP000823632"/>
    </source>
</evidence>
<dbReference type="GO" id="GO:0004665">
    <property type="term" value="F:prephenate dehydrogenase (NADP+) activity"/>
    <property type="evidence" value="ECO:0007669"/>
    <property type="project" value="InterPro"/>
</dbReference>
<dbReference type="InterPro" id="IPR046825">
    <property type="entry name" value="PDH_C"/>
</dbReference>
<dbReference type="InterPro" id="IPR003099">
    <property type="entry name" value="Prephen_DH"/>
</dbReference>
<keyword evidence="1" id="KW-0560">Oxidoreductase</keyword>
<name>A0A9D9DPT4_9BACT</name>
<protein>
    <submittedName>
        <fullName evidence="3">Prephenate dehydrogenase/arogenate dehydrogenase family protein</fullName>
    </submittedName>
</protein>
<evidence type="ECO:0000256" key="1">
    <source>
        <dbReference type="ARBA" id="ARBA00023002"/>
    </source>
</evidence>
<dbReference type="SUPFAM" id="SSF48179">
    <property type="entry name" value="6-phosphogluconate dehydrogenase C-terminal domain-like"/>
    <property type="match status" value="1"/>
</dbReference>
<accession>A0A9D9DPT4</accession>
<dbReference type="Pfam" id="PF02153">
    <property type="entry name" value="PDH_N"/>
    <property type="match status" value="1"/>
</dbReference>
<dbReference type="Pfam" id="PF20463">
    <property type="entry name" value="PDH_C"/>
    <property type="match status" value="1"/>
</dbReference>
<proteinExistence type="predicted"/>
<organism evidence="3 4">
    <name type="scientific">Candidatus Scatousia excrementipullorum</name>
    <dbReference type="NCBI Taxonomy" id="2840936"/>
    <lineage>
        <taxon>Bacteria</taxon>
        <taxon>Candidatus Scatousia</taxon>
    </lineage>
</organism>
<dbReference type="Proteomes" id="UP000823632">
    <property type="component" value="Unassembled WGS sequence"/>
</dbReference>
<dbReference type="InterPro" id="IPR046826">
    <property type="entry name" value="PDH_N"/>
</dbReference>
<evidence type="ECO:0000259" key="2">
    <source>
        <dbReference type="PROSITE" id="PS51176"/>
    </source>
</evidence>
<dbReference type="PANTHER" id="PTHR21363:SF0">
    <property type="entry name" value="PREPHENATE DEHYDROGENASE [NADP(+)]"/>
    <property type="match status" value="1"/>
</dbReference>
<dbReference type="Gene3D" id="1.10.3660.10">
    <property type="entry name" value="6-phosphogluconate dehydrogenase C-terminal like domain"/>
    <property type="match status" value="1"/>
</dbReference>
<sequence length="264" mass="28961">MKVGVIGLGLIGGSIFKDLKRLGIEVSAVSQSQCGENIYKDYTVLKDCGIIFVCSAMNKTLAILDELEKFVKSETIVTDVCSLKGFVSKKERPYRFIPSHPMAGTENKGYESSMEGLFKGAKWVLTPKTKFSESTGYLLPEGTKELIDLIEKLGAIPVITTPEEHDRAAAMISHMPMVLAQALFLSVKDNPLALDMAASGFRDMTRLALSNEEMACDMVTMNSENIQNALLHLYKAVGDLTAGDYPKTITSIKAERSKMFTARN</sequence>
<dbReference type="PANTHER" id="PTHR21363">
    <property type="entry name" value="PREPHENATE DEHYDROGENASE"/>
    <property type="match status" value="1"/>
</dbReference>
<comment type="caution">
    <text evidence="3">The sequence shown here is derived from an EMBL/GenBank/DDBJ whole genome shotgun (WGS) entry which is preliminary data.</text>
</comment>
<gene>
    <name evidence="3" type="ORF">IAC76_04320</name>
</gene>
<dbReference type="SUPFAM" id="SSF51735">
    <property type="entry name" value="NAD(P)-binding Rossmann-fold domains"/>
    <property type="match status" value="1"/>
</dbReference>
<reference evidence="3" key="1">
    <citation type="submission" date="2020-10" db="EMBL/GenBank/DDBJ databases">
        <authorList>
            <person name="Gilroy R."/>
        </authorList>
    </citation>
    <scope>NUCLEOTIDE SEQUENCE</scope>
    <source>
        <strain evidence="3">10192</strain>
    </source>
</reference>
<dbReference type="GO" id="GO:0070403">
    <property type="term" value="F:NAD+ binding"/>
    <property type="evidence" value="ECO:0007669"/>
    <property type="project" value="InterPro"/>
</dbReference>
<dbReference type="EMBL" id="JADIND010000092">
    <property type="protein sequence ID" value="MBO8430590.1"/>
    <property type="molecule type" value="Genomic_DNA"/>
</dbReference>
<dbReference type="AlphaFoldDB" id="A0A9D9DPT4"/>
<evidence type="ECO:0000313" key="3">
    <source>
        <dbReference type="EMBL" id="MBO8430590.1"/>
    </source>
</evidence>
<dbReference type="InterPro" id="IPR036291">
    <property type="entry name" value="NAD(P)-bd_dom_sf"/>
</dbReference>
<dbReference type="InterPro" id="IPR050812">
    <property type="entry name" value="Preph/Arog_dehydrog"/>
</dbReference>
<feature type="domain" description="Prephenate/arogenate dehydrogenase" evidence="2">
    <location>
        <begin position="1"/>
        <end position="264"/>
    </location>
</feature>
<dbReference type="GO" id="GO:0008977">
    <property type="term" value="F:prephenate dehydrogenase (NAD+) activity"/>
    <property type="evidence" value="ECO:0007669"/>
    <property type="project" value="InterPro"/>
</dbReference>
<dbReference type="InterPro" id="IPR008927">
    <property type="entry name" value="6-PGluconate_DH-like_C_sf"/>
</dbReference>
<reference evidence="3" key="2">
    <citation type="journal article" date="2021" name="PeerJ">
        <title>Extensive microbial diversity within the chicken gut microbiome revealed by metagenomics and culture.</title>
        <authorList>
            <person name="Gilroy R."/>
            <person name="Ravi A."/>
            <person name="Getino M."/>
            <person name="Pursley I."/>
            <person name="Horton D.L."/>
            <person name="Alikhan N.F."/>
            <person name="Baker D."/>
            <person name="Gharbi K."/>
            <person name="Hall N."/>
            <person name="Watson M."/>
            <person name="Adriaenssens E.M."/>
            <person name="Foster-Nyarko E."/>
            <person name="Jarju S."/>
            <person name="Secka A."/>
            <person name="Antonio M."/>
            <person name="Oren A."/>
            <person name="Chaudhuri R.R."/>
            <person name="La Ragione R."/>
            <person name="Hildebrand F."/>
            <person name="Pallen M.J."/>
        </authorList>
    </citation>
    <scope>NUCLEOTIDE SEQUENCE</scope>
    <source>
        <strain evidence="3">10192</strain>
    </source>
</reference>